<dbReference type="AlphaFoldDB" id="A0A4R5BQS5"/>
<feature type="transmembrane region" description="Helical" evidence="1">
    <location>
        <begin position="63"/>
        <end position="85"/>
    </location>
</feature>
<sequence length="236" mass="25600">MLNPFLAARAAFLPSRPDLIVDSRVRKLQFVRAWAGIVVSLAVAVVYKVTAPKELASERFDDAWINVLILTCALPLVVGGFVLAARPPNRGAFARRVRHPLIAVGAIFGSMFTFVIAAAPEFGGLREAVGPIVLIPGGVVLFLWMLPFAVYGIVLSLTNVFRTADIHEVVPPLVSVSASWVMALVNLFTDAYEGVPGILAMALLLGAPLTVSALAHYELRRLRLRHSITLRNTLLR</sequence>
<gene>
    <name evidence="2" type="ORF">E1293_06585</name>
</gene>
<evidence type="ECO:0000313" key="2">
    <source>
        <dbReference type="EMBL" id="TDD88319.1"/>
    </source>
</evidence>
<name>A0A4R5BQS5_9ACTN</name>
<feature type="transmembrane region" description="Helical" evidence="1">
    <location>
        <begin position="132"/>
        <end position="157"/>
    </location>
</feature>
<evidence type="ECO:0000256" key="1">
    <source>
        <dbReference type="SAM" id="Phobius"/>
    </source>
</evidence>
<accession>A0A4R5BQS5</accession>
<dbReference type="RefSeq" id="WP_132194893.1">
    <property type="nucleotide sequence ID" value="NZ_SMKY01000018.1"/>
</dbReference>
<protein>
    <submittedName>
        <fullName evidence="2">Uncharacterized protein</fullName>
    </submittedName>
</protein>
<keyword evidence="1" id="KW-0812">Transmembrane</keyword>
<dbReference type="EMBL" id="SMKY01000018">
    <property type="protein sequence ID" value="TDD88319.1"/>
    <property type="molecule type" value="Genomic_DNA"/>
</dbReference>
<feature type="transmembrane region" description="Helical" evidence="1">
    <location>
        <begin position="33"/>
        <end position="51"/>
    </location>
</feature>
<feature type="transmembrane region" description="Helical" evidence="1">
    <location>
        <begin position="195"/>
        <end position="217"/>
    </location>
</feature>
<evidence type="ECO:0000313" key="3">
    <source>
        <dbReference type="Proteomes" id="UP000295578"/>
    </source>
</evidence>
<keyword evidence="3" id="KW-1185">Reference proteome</keyword>
<feature type="transmembrane region" description="Helical" evidence="1">
    <location>
        <begin position="169"/>
        <end position="189"/>
    </location>
</feature>
<proteinExistence type="predicted"/>
<organism evidence="2 3">
    <name type="scientific">Actinomadura darangshiensis</name>
    <dbReference type="NCBI Taxonomy" id="705336"/>
    <lineage>
        <taxon>Bacteria</taxon>
        <taxon>Bacillati</taxon>
        <taxon>Actinomycetota</taxon>
        <taxon>Actinomycetes</taxon>
        <taxon>Streptosporangiales</taxon>
        <taxon>Thermomonosporaceae</taxon>
        <taxon>Actinomadura</taxon>
    </lineage>
</organism>
<feature type="transmembrane region" description="Helical" evidence="1">
    <location>
        <begin position="97"/>
        <end position="120"/>
    </location>
</feature>
<reference evidence="2 3" key="1">
    <citation type="submission" date="2019-03" db="EMBL/GenBank/DDBJ databases">
        <title>Draft genome sequences of novel Actinobacteria.</title>
        <authorList>
            <person name="Sahin N."/>
            <person name="Ay H."/>
            <person name="Saygin H."/>
        </authorList>
    </citation>
    <scope>NUCLEOTIDE SEQUENCE [LARGE SCALE GENOMIC DNA]</scope>
    <source>
        <strain evidence="2 3">DSM 45941</strain>
    </source>
</reference>
<keyword evidence="1" id="KW-1133">Transmembrane helix</keyword>
<comment type="caution">
    <text evidence="2">The sequence shown here is derived from an EMBL/GenBank/DDBJ whole genome shotgun (WGS) entry which is preliminary data.</text>
</comment>
<dbReference type="OrthoDB" id="4217684at2"/>
<keyword evidence="1" id="KW-0472">Membrane</keyword>
<dbReference type="Proteomes" id="UP000295578">
    <property type="component" value="Unassembled WGS sequence"/>
</dbReference>